<proteinExistence type="predicted"/>
<dbReference type="AlphaFoldDB" id="X0RGX1"/>
<dbReference type="EMBL" id="BARS01007651">
    <property type="protein sequence ID" value="GAF67993.1"/>
    <property type="molecule type" value="Genomic_DNA"/>
</dbReference>
<protein>
    <recommendedName>
        <fullName evidence="1">Radical SAM core domain-containing protein</fullName>
    </recommendedName>
</protein>
<sequence>LSSLEPGEITSDLLELIANEPSLCPHLHIPLQSGDATILVRMNRHYHPDFYRELVLEATQRIPDLAVGADVLVGFPGETDECFQNSYRLIESLPIAYLHVFPYSPRPTTPAATMNAQVSPSVIRQRCGLLRELDQAKRLTFLQRFSGEMRQVLVENRRDEASSMQCGFTDNYLPVLVPADSALENQVVMARLDRLEGNRLVAIPV</sequence>
<dbReference type="GO" id="GO:0005829">
    <property type="term" value="C:cytosol"/>
    <property type="evidence" value="ECO:0007669"/>
    <property type="project" value="TreeGrafter"/>
</dbReference>
<dbReference type="GO" id="GO:0051539">
    <property type="term" value="F:4 iron, 4 sulfur cluster binding"/>
    <property type="evidence" value="ECO:0007669"/>
    <property type="project" value="TreeGrafter"/>
</dbReference>
<dbReference type="InterPro" id="IPR023404">
    <property type="entry name" value="rSAM_horseshoe"/>
</dbReference>
<dbReference type="SUPFAM" id="SSF102114">
    <property type="entry name" value="Radical SAM enzymes"/>
    <property type="match status" value="1"/>
</dbReference>
<feature type="non-terminal residue" evidence="2">
    <location>
        <position position="1"/>
    </location>
</feature>
<accession>X0RGX1</accession>
<dbReference type="SMART" id="SM00729">
    <property type="entry name" value="Elp3"/>
    <property type="match status" value="1"/>
</dbReference>
<dbReference type="InterPro" id="IPR058240">
    <property type="entry name" value="rSAM_sf"/>
</dbReference>
<dbReference type="InterPro" id="IPR007197">
    <property type="entry name" value="rSAM"/>
</dbReference>
<dbReference type="Pfam" id="PF04055">
    <property type="entry name" value="Radical_SAM"/>
    <property type="match status" value="1"/>
</dbReference>
<reference evidence="2" key="1">
    <citation type="journal article" date="2014" name="Front. Microbiol.">
        <title>High frequency of phylogenetically diverse reductive dehalogenase-homologous genes in deep subseafloor sedimentary metagenomes.</title>
        <authorList>
            <person name="Kawai M."/>
            <person name="Futagami T."/>
            <person name="Toyoda A."/>
            <person name="Takaki Y."/>
            <person name="Nishi S."/>
            <person name="Hori S."/>
            <person name="Arai W."/>
            <person name="Tsubouchi T."/>
            <person name="Morono Y."/>
            <person name="Uchiyama I."/>
            <person name="Ito T."/>
            <person name="Fujiyama A."/>
            <person name="Inagaki F."/>
            <person name="Takami H."/>
        </authorList>
    </citation>
    <scope>NUCLEOTIDE SEQUENCE</scope>
    <source>
        <strain evidence="2">Expedition CK06-06</strain>
    </source>
</reference>
<dbReference type="Gene3D" id="3.80.30.20">
    <property type="entry name" value="tm_1862 like domain"/>
    <property type="match status" value="1"/>
</dbReference>
<name>X0RGX1_9ZZZZ</name>
<comment type="caution">
    <text evidence="2">The sequence shown here is derived from an EMBL/GenBank/DDBJ whole genome shotgun (WGS) entry which is preliminary data.</text>
</comment>
<gene>
    <name evidence="2" type="ORF">S01H1_14690</name>
</gene>
<dbReference type="InterPro" id="IPR006638">
    <property type="entry name" value="Elp3/MiaA/NifB-like_rSAM"/>
</dbReference>
<feature type="domain" description="Radical SAM core" evidence="1">
    <location>
        <begin position="1"/>
        <end position="140"/>
    </location>
</feature>
<dbReference type="PANTHER" id="PTHR43020">
    <property type="entry name" value="CDK5 REGULATORY SUBUNIT-ASSOCIATED PROTEIN 1"/>
    <property type="match status" value="1"/>
</dbReference>
<organism evidence="2">
    <name type="scientific">marine sediment metagenome</name>
    <dbReference type="NCBI Taxonomy" id="412755"/>
    <lineage>
        <taxon>unclassified sequences</taxon>
        <taxon>metagenomes</taxon>
        <taxon>ecological metagenomes</taxon>
    </lineage>
</organism>
<dbReference type="PROSITE" id="PS51918">
    <property type="entry name" value="RADICAL_SAM"/>
    <property type="match status" value="1"/>
</dbReference>
<evidence type="ECO:0000259" key="1">
    <source>
        <dbReference type="PROSITE" id="PS51918"/>
    </source>
</evidence>
<evidence type="ECO:0000313" key="2">
    <source>
        <dbReference type="EMBL" id="GAF67993.1"/>
    </source>
</evidence>
<dbReference type="GO" id="GO:0035597">
    <property type="term" value="F:tRNA-2-methylthio-N(6)-dimethylallyladenosine(37) synthase activity"/>
    <property type="evidence" value="ECO:0007669"/>
    <property type="project" value="TreeGrafter"/>
</dbReference>
<dbReference type="PANTHER" id="PTHR43020:SF2">
    <property type="entry name" value="MITOCHONDRIAL TRNA METHYLTHIOTRANSFERASE CDK5RAP1"/>
    <property type="match status" value="1"/>
</dbReference>